<dbReference type="Proteomes" id="UP000766698">
    <property type="component" value="Unassembled WGS sequence"/>
</dbReference>
<keyword evidence="2 6" id="KW-0288">FMN</keyword>
<comment type="caution">
    <text evidence="9">The sequence shown here is derived from an EMBL/GenBank/DDBJ whole genome shotgun (WGS) entry which is preliminary data.</text>
</comment>
<comment type="catalytic activity">
    <reaction evidence="6">
        <text>2 a quinone + NADH + H(+) = 2 a 1,4-benzosemiquinone + NAD(+)</text>
        <dbReference type="Rhea" id="RHEA:65952"/>
        <dbReference type="ChEBI" id="CHEBI:15378"/>
        <dbReference type="ChEBI" id="CHEBI:57540"/>
        <dbReference type="ChEBI" id="CHEBI:57945"/>
        <dbReference type="ChEBI" id="CHEBI:132124"/>
        <dbReference type="ChEBI" id="CHEBI:134225"/>
    </reaction>
</comment>
<keyword evidence="1 6" id="KW-0285">Flavoprotein</keyword>
<evidence type="ECO:0000256" key="2">
    <source>
        <dbReference type="ARBA" id="ARBA00022643"/>
    </source>
</evidence>
<evidence type="ECO:0000256" key="6">
    <source>
        <dbReference type="HAMAP-Rule" id="MF_01216"/>
    </source>
</evidence>
<dbReference type="InterPro" id="IPR050104">
    <property type="entry name" value="FMN-dep_NADH:Q_OxRdtase_AzoR1"/>
</dbReference>
<dbReference type="SUPFAM" id="SSF52218">
    <property type="entry name" value="Flavoproteins"/>
    <property type="match status" value="1"/>
</dbReference>
<keyword evidence="10" id="KW-1185">Reference proteome</keyword>
<gene>
    <name evidence="6" type="primary">azoR</name>
    <name evidence="9" type="ORF">GL263_11215</name>
</gene>
<comment type="function">
    <text evidence="6">Also exhibits azoreductase activity. Catalyzes the reductive cleavage of the azo bond in aromatic azo compounds to the corresponding amines.</text>
</comment>
<dbReference type="EC" id="1.7.1.17" evidence="6"/>
<evidence type="ECO:0000256" key="4">
    <source>
        <dbReference type="ARBA" id="ARBA00023027"/>
    </source>
</evidence>
<dbReference type="EMBL" id="WMLF01000127">
    <property type="protein sequence ID" value="MBB1244123.1"/>
    <property type="molecule type" value="Genomic_DNA"/>
</dbReference>
<keyword evidence="3 6" id="KW-0560">Oxidoreductase</keyword>
<protein>
    <recommendedName>
        <fullName evidence="6">FMN dependent NADH:quinone oxidoreductase</fullName>
        <ecNumber evidence="6">1.6.5.-</ecNumber>
    </recommendedName>
    <alternativeName>
        <fullName evidence="6">Azo-dye reductase</fullName>
    </alternativeName>
    <alternativeName>
        <fullName evidence="6">FMN-dependent NADH-azo compound oxidoreductase</fullName>
    </alternativeName>
    <alternativeName>
        <fullName evidence="6">FMN-dependent NADH-azoreductase</fullName>
        <ecNumber evidence="6">1.7.1.17</ecNumber>
    </alternativeName>
</protein>
<comment type="similarity">
    <text evidence="6">Belongs to the azoreductase type 1 family.</text>
</comment>
<evidence type="ECO:0000313" key="9">
    <source>
        <dbReference type="EMBL" id="MBB1244123.1"/>
    </source>
</evidence>
<dbReference type="InterPro" id="IPR023048">
    <property type="entry name" value="NADH:quinone_OxRdtase_FMN_depd"/>
</dbReference>
<evidence type="ECO:0000256" key="7">
    <source>
        <dbReference type="SAM" id="MobiDB-lite"/>
    </source>
</evidence>
<comment type="catalytic activity">
    <reaction evidence="5">
        <text>N,N-dimethyl-1,4-phenylenediamine + anthranilate + 2 NAD(+) = 2-(4-dimethylaminophenyl)diazenylbenzoate + 2 NADH + 2 H(+)</text>
        <dbReference type="Rhea" id="RHEA:55872"/>
        <dbReference type="ChEBI" id="CHEBI:15378"/>
        <dbReference type="ChEBI" id="CHEBI:15783"/>
        <dbReference type="ChEBI" id="CHEBI:16567"/>
        <dbReference type="ChEBI" id="CHEBI:57540"/>
        <dbReference type="ChEBI" id="CHEBI:57945"/>
        <dbReference type="ChEBI" id="CHEBI:71579"/>
        <dbReference type="EC" id="1.7.1.17"/>
    </reaction>
    <physiologicalReaction direction="right-to-left" evidence="5">
        <dbReference type="Rhea" id="RHEA:55874"/>
    </physiologicalReaction>
</comment>
<feature type="domain" description="Flavodoxin-like fold" evidence="8">
    <location>
        <begin position="3"/>
        <end position="177"/>
    </location>
</feature>
<evidence type="ECO:0000256" key="3">
    <source>
        <dbReference type="ARBA" id="ARBA00023002"/>
    </source>
</evidence>
<reference evidence="10" key="1">
    <citation type="journal article" date="2020" name="Syst. Appl. Microbiol.">
        <title>Streptomyces alkaliterrae sp. nov., isolated from an alkaline soil, and emended descriptions of Streptomyces alkaliphilus, Streptomyces calidiresistens and Streptomyces durbertensis.</title>
        <authorList>
            <person name="Swiecimska M."/>
            <person name="Golinska P."/>
            <person name="Nouioui I."/>
            <person name="Wypij M."/>
            <person name="Rai M."/>
            <person name="Sangal V."/>
            <person name="Goodfellow M."/>
        </authorList>
    </citation>
    <scope>NUCLEOTIDE SEQUENCE [LARGE SCALE GENOMIC DNA]</scope>
    <source>
        <strain evidence="10">DSM 104538</strain>
    </source>
</reference>
<accession>A0ABR6EG35</accession>
<dbReference type="Gene3D" id="3.40.50.360">
    <property type="match status" value="1"/>
</dbReference>
<evidence type="ECO:0000256" key="5">
    <source>
        <dbReference type="ARBA" id="ARBA00048542"/>
    </source>
</evidence>
<feature type="binding site" evidence="6">
    <location>
        <begin position="15"/>
        <end position="17"/>
    </location>
    <ligand>
        <name>FMN</name>
        <dbReference type="ChEBI" id="CHEBI:58210"/>
    </ligand>
</feature>
<feature type="compositionally biased region" description="Basic and acidic residues" evidence="7">
    <location>
        <begin position="187"/>
        <end position="204"/>
    </location>
</feature>
<dbReference type="HAMAP" id="MF_01216">
    <property type="entry name" value="Azoreductase_type1"/>
    <property type="match status" value="1"/>
</dbReference>
<comment type="caution">
    <text evidence="6">Lacks conserved residue(s) required for the propagation of feature annotation.</text>
</comment>
<feature type="binding site" evidence="6">
    <location>
        <position position="10"/>
    </location>
    <ligand>
        <name>FMN</name>
        <dbReference type="ChEBI" id="CHEBI:58210"/>
    </ligand>
</feature>
<evidence type="ECO:0000256" key="1">
    <source>
        <dbReference type="ARBA" id="ARBA00022630"/>
    </source>
</evidence>
<name>A0ABR6EG35_9ACTN</name>
<dbReference type="PANTHER" id="PTHR43741">
    <property type="entry name" value="FMN-DEPENDENT NADH-AZOREDUCTASE 1"/>
    <property type="match status" value="1"/>
</dbReference>
<dbReference type="RefSeq" id="WP_182855480.1">
    <property type="nucleotide sequence ID" value="NZ_WMLF01000127.1"/>
</dbReference>
<dbReference type="Pfam" id="PF02525">
    <property type="entry name" value="Flavodoxin_2"/>
    <property type="match status" value="1"/>
</dbReference>
<proteinExistence type="inferred from homology"/>
<feature type="region of interest" description="Disordered" evidence="7">
    <location>
        <begin position="182"/>
        <end position="204"/>
    </location>
</feature>
<comment type="function">
    <text evidence="6">Quinone reductase that provides resistance to thiol-specific stress caused by electrophilic quinones.</text>
</comment>
<organism evidence="9 10">
    <name type="scientific">Streptomyces durbertensis</name>
    <dbReference type="NCBI Taxonomy" id="2448886"/>
    <lineage>
        <taxon>Bacteria</taxon>
        <taxon>Bacillati</taxon>
        <taxon>Actinomycetota</taxon>
        <taxon>Actinomycetes</taxon>
        <taxon>Kitasatosporales</taxon>
        <taxon>Streptomycetaceae</taxon>
        <taxon>Streptomyces</taxon>
    </lineage>
</organism>
<keyword evidence="4 6" id="KW-0520">NAD</keyword>
<evidence type="ECO:0000313" key="10">
    <source>
        <dbReference type="Proteomes" id="UP000766698"/>
    </source>
</evidence>
<dbReference type="InterPro" id="IPR003680">
    <property type="entry name" value="Flavodoxin_fold"/>
</dbReference>
<dbReference type="PANTHER" id="PTHR43741:SF4">
    <property type="entry name" value="FMN-DEPENDENT NADH:QUINONE OXIDOREDUCTASE"/>
    <property type="match status" value="1"/>
</dbReference>
<comment type="subunit">
    <text evidence="6">Homodimer.</text>
</comment>
<dbReference type="InterPro" id="IPR029039">
    <property type="entry name" value="Flavoprotein-like_sf"/>
</dbReference>
<evidence type="ECO:0000259" key="8">
    <source>
        <dbReference type="Pfam" id="PF02525"/>
    </source>
</evidence>
<sequence>MATLLHIDSSPTPHSVSRQLAAEFRAVWDEQHPTSGVTHRDLVADPVPHLDADGVATLLSAPADDRQRAAAALHDQLVDELLGADALLVSAPMYNWSLPSGLKAWLDQTLVMGRTLPTDPAANPLAGRPATIVLAYGGEYRPDTEEGRMNHLEPYLRTVFETVLGYDLAVVAARSTLAAPEYGASPEDVRRRDESRAAASAEVRERARSTANRFALV</sequence>
<comment type="cofactor">
    <cofactor evidence="6">
        <name>FMN</name>
        <dbReference type="ChEBI" id="CHEBI:58210"/>
    </cofactor>
    <text evidence="6">Binds 1 FMN per subunit.</text>
</comment>
<dbReference type="EC" id="1.6.5.-" evidence="6"/>